<keyword evidence="1" id="KW-0732">Signal</keyword>
<feature type="chain" id="PRO_5001653969" evidence="1">
    <location>
        <begin position="19"/>
        <end position="183"/>
    </location>
</feature>
<keyword evidence="2" id="KW-0614">Plasmid</keyword>
<sequence length="183" mass="20207">MRYLLASLLAFSALLAHAPQTFASEWGCEVLLCAASSSPPWQGIESCHPPMEKLISAMKKQGFSWPTCPEGGAGKPGYEPYADCPMGWTPTASGDGNGDLSRQEFSRCMRQITSCESGSRLSRFSDSGGSVTAGDITRHYRGDNSCSYTEFQDRPRRSDPYFFDIRDQATGKDERHWFALSTH</sequence>
<proteinExistence type="predicted"/>
<organism evidence="2 3">
    <name type="scientific">Neorhizobium galegae bv. officinalis bv. officinalis str. HAMBI 1141</name>
    <dbReference type="NCBI Taxonomy" id="1028801"/>
    <lineage>
        <taxon>Bacteria</taxon>
        <taxon>Pseudomonadati</taxon>
        <taxon>Pseudomonadota</taxon>
        <taxon>Alphaproteobacteria</taxon>
        <taxon>Hyphomicrobiales</taxon>
        <taxon>Rhizobiaceae</taxon>
        <taxon>Rhizobium/Agrobacterium group</taxon>
        <taxon>Neorhizobium</taxon>
    </lineage>
</organism>
<dbReference type="Proteomes" id="UP000028186">
    <property type="component" value="Plasmid pHAMBI1141a"/>
</dbReference>
<name>A0A068THT4_NEOGA</name>
<evidence type="ECO:0000313" key="2">
    <source>
        <dbReference type="EMBL" id="CDN57679.1"/>
    </source>
</evidence>
<accession>A0A068THT4</accession>
<dbReference type="eggNOG" id="ENOG50336Y3">
    <property type="taxonomic scope" value="Bacteria"/>
</dbReference>
<evidence type="ECO:0000256" key="1">
    <source>
        <dbReference type="SAM" id="SignalP"/>
    </source>
</evidence>
<geneLocation type="plasmid" evidence="3">
    <name>II</name>
</geneLocation>
<gene>
    <name evidence="2" type="ORF">RG1141_PA08470</name>
</gene>
<dbReference type="KEGG" id="ngl:RG1141_PA08470"/>
<dbReference type="EMBL" id="HG938356">
    <property type="protein sequence ID" value="CDN57679.1"/>
    <property type="molecule type" value="Genomic_DNA"/>
</dbReference>
<feature type="signal peptide" evidence="1">
    <location>
        <begin position="1"/>
        <end position="18"/>
    </location>
</feature>
<dbReference type="HOGENOM" id="CLU_134378_0_0_5"/>
<evidence type="ECO:0000313" key="3">
    <source>
        <dbReference type="Proteomes" id="UP000028186"/>
    </source>
</evidence>
<reference evidence="3" key="1">
    <citation type="journal article" date="2014" name="BMC Genomics">
        <title>Genome sequencing of two Neorhizobium galegae strains reveals a noeT gene responsible for the unusual acetylation of the nodulation factors.</title>
        <authorList>
            <person name="Osterman J."/>
            <person name="Marsh J."/>
            <person name="Laine P.K."/>
            <person name="Zeng Z."/>
            <person name="Alatalo E."/>
            <person name="Sullivan J.T."/>
            <person name="Young J.P."/>
            <person name="Thomas-Oates J."/>
            <person name="Paulin L."/>
            <person name="Lindstrom K."/>
        </authorList>
    </citation>
    <scope>NUCLEOTIDE SEQUENCE [LARGE SCALE GENOMIC DNA]</scope>
    <source>
        <strain evidence="3">HAMBI 1141</strain>
        <plasmid evidence="3">II</plasmid>
    </source>
</reference>
<dbReference type="AlphaFoldDB" id="A0A068THT4"/>
<protein>
    <submittedName>
        <fullName evidence="2">Uncharacterized protein</fullName>
    </submittedName>
</protein>